<feature type="binding site" evidence="3">
    <location>
        <position position="231"/>
    </location>
    <ligand>
        <name>FAD</name>
        <dbReference type="ChEBI" id="CHEBI:57692"/>
    </ligand>
</feature>
<dbReference type="AlphaFoldDB" id="A0A8H3CDM5"/>
<dbReference type="PANTHER" id="PTHR11552">
    <property type="entry name" value="GLUCOSE-METHANOL-CHOLINE GMC OXIDOREDUCTASE"/>
    <property type="match status" value="1"/>
</dbReference>
<evidence type="ECO:0000256" key="3">
    <source>
        <dbReference type="PIRSR" id="PIRSR000137-2"/>
    </source>
</evidence>
<proteinExistence type="inferred from homology"/>
<dbReference type="InterPro" id="IPR012132">
    <property type="entry name" value="GMC_OxRdtase"/>
</dbReference>
<evidence type="ECO:0000259" key="4">
    <source>
        <dbReference type="Pfam" id="PF00732"/>
    </source>
</evidence>
<dbReference type="InterPro" id="IPR000172">
    <property type="entry name" value="GMC_OxRdtase_N"/>
</dbReference>
<gene>
    <name evidence="6" type="ORF">RDB_LOCUS203119</name>
</gene>
<dbReference type="SUPFAM" id="SSF54373">
    <property type="entry name" value="FAD-linked reductases, C-terminal domain"/>
    <property type="match status" value="1"/>
</dbReference>
<dbReference type="GO" id="GO:0050660">
    <property type="term" value="F:flavin adenine dinucleotide binding"/>
    <property type="evidence" value="ECO:0007669"/>
    <property type="project" value="InterPro"/>
</dbReference>
<protein>
    <recommendedName>
        <fullName evidence="8">Alcohol oxidase</fullName>
    </recommendedName>
</protein>
<feature type="binding site" evidence="3">
    <location>
        <begin position="17"/>
        <end position="18"/>
    </location>
    <ligand>
        <name>FAD</name>
        <dbReference type="ChEBI" id="CHEBI:57692"/>
    </ligand>
</feature>
<evidence type="ECO:0008006" key="8">
    <source>
        <dbReference type="Google" id="ProtNLM"/>
    </source>
</evidence>
<name>A0A8H3CDM5_9AGAM</name>
<dbReference type="Gene3D" id="3.50.50.60">
    <property type="entry name" value="FAD/NAD(P)-binding domain"/>
    <property type="match status" value="1"/>
</dbReference>
<dbReference type="EMBL" id="CAJMWW010000650">
    <property type="protein sequence ID" value="CAE6479545.1"/>
    <property type="molecule type" value="Genomic_DNA"/>
</dbReference>
<dbReference type="Pfam" id="PF00732">
    <property type="entry name" value="GMC_oxred_N"/>
    <property type="match status" value="1"/>
</dbReference>
<keyword evidence="3" id="KW-0274">FAD</keyword>
<dbReference type="Proteomes" id="UP000663841">
    <property type="component" value="Unassembled WGS sequence"/>
</dbReference>
<comment type="similarity">
    <text evidence="2">Belongs to the GMC oxidoreductase family.</text>
</comment>
<evidence type="ECO:0000259" key="5">
    <source>
        <dbReference type="Pfam" id="PF05199"/>
    </source>
</evidence>
<dbReference type="Pfam" id="PF05199">
    <property type="entry name" value="GMC_oxred_C"/>
    <property type="match status" value="1"/>
</dbReference>
<dbReference type="Gene3D" id="3.30.560.10">
    <property type="entry name" value="Glucose Oxidase, domain 3"/>
    <property type="match status" value="1"/>
</dbReference>
<comment type="cofactor">
    <cofactor evidence="1 3">
        <name>FAD</name>
        <dbReference type="ChEBI" id="CHEBI:57692"/>
    </cofactor>
</comment>
<evidence type="ECO:0000313" key="7">
    <source>
        <dbReference type="Proteomes" id="UP000663841"/>
    </source>
</evidence>
<dbReference type="InterPro" id="IPR036188">
    <property type="entry name" value="FAD/NAD-bd_sf"/>
</dbReference>
<dbReference type="PANTHER" id="PTHR11552:SF78">
    <property type="entry name" value="GLUCOSE-METHANOL-CHOLINE OXIDOREDUCTASE N-TERMINAL DOMAIN-CONTAINING PROTEIN"/>
    <property type="match status" value="1"/>
</dbReference>
<dbReference type="PIRSF" id="PIRSF000137">
    <property type="entry name" value="Alcohol_oxidase"/>
    <property type="match status" value="1"/>
</dbReference>
<feature type="domain" description="Glucose-methanol-choline oxidoreductase N-terminal" evidence="4">
    <location>
        <begin position="9"/>
        <end position="315"/>
    </location>
</feature>
<keyword evidence="3" id="KW-0285">Flavoprotein</keyword>
<dbReference type="InterPro" id="IPR007867">
    <property type="entry name" value="GMC_OxRtase_C"/>
</dbReference>
<evidence type="ECO:0000256" key="2">
    <source>
        <dbReference type="ARBA" id="ARBA00010790"/>
    </source>
</evidence>
<evidence type="ECO:0000256" key="1">
    <source>
        <dbReference type="ARBA" id="ARBA00001974"/>
    </source>
</evidence>
<reference evidence="6" key="1">
    <citation type="submission" date="2021-01" db="EMBL/GenBank/DDBJ databases">
        <authorList>
            <person name="Kaushik A."/>
        </authorList>
    </citation>
    <scope>NUCLEOTIDE SEQUENCE</scope>
    <source>
        <strain evidence="6">AG3-T5</strain>
    </source>
</reference>
<dbReference type="SUPFAM" id="SSF51905">
    <property type="entry name" value="FAD/NAD(P)-binding domain"/>
    <property type="match status" value="1"/>
</dbReference>
<organism evidence="6 7">
    <name type="scientific">Rhizoctonia solani</name>
    <dbReference type="NCBI Taxonomy" id="456999"/>
    <lineage>
        <taxon>Eukaryota</taxon>
        <taxon>Fungi</taxon>
        <taxon>Dikarya</taxon>
        <taxon>Basidiomycota</taxon>
        <taxon>Agaricomycotina</taxon>
        <taxon>Agaricomycetes</taxon>
        <taxon>Cantharellales</taxon>
        <taxon>Ceratobasidiaceae</taxon>
        <taxon>Rhizoctonia</taxon>
    </lineage>
</organism>
<evidence type="ECO:0000313" key="6">
    <source>
        <dbReference type="EMBL" id="CAE6479545.1"/>
    </source>
</evidence>
<dbReference type="GO" id="GO:0016614">
    <property type="term" value="F:oxidoreductase activity, acting on CH-OH group of donors"/>
    <property type="evidence" value="ECO:0007669"/>
    <property type="project" value="InterPro"/>
</dbReference>
<comment type="caution">
    <text evidence="6">The sequence shown here is derived from an EMBL/GenBank/DDBJ whole genome shotgun (WGS) entry which is preliminary data.</text>
</comment>
<feature type="domain" description="Glucose-methanol-choline oxidoreductase C-terminal" evidence="5">
    <location>
        <begin position="448"/>
        <end position="606"/>
    </location>
</feature>
<sequence length="622" mass="67807">MLEHSHEVDIVFVGGGTSACVAAGRLAAANPDLDILIIEQGPNNFQETKVVTPGLFGSHLIPNGRTVEFWKATKSEALNSREIPLVTGRYKPSGMLGGGSSVNFLMYCRPVASDFDDWNMTGWGSKDLVPLLKKFEKYHVTPGRATHGYEGPINVSCPNYHATVAQEYLDICVQTGIPMVEDLMDLHTGYGCSRIAQYVDPLTGYRQDTAHQYIHSQSGNKVLQLMTETLVTQVLFDGTKAIGVEVIGNKRQDPNADQVPKIILARRLVVVSAGTIGSALVLQRSGIGASTQLSKCGIDTVVDLPGIGANYEDHCSCTMVYHVADDVETLDPVFAGDPSAIERGLSQFKDGKGILTSNGIDAGSRLRPRPEELEKMGSHFKEVWKRYYEPAPEKVSLLSDSWSGFKFETFSRKVSNTTIGYESGPLLHSNLISSGSRFMTTINFELYPLSRGHVYITSNDPYSPPDFHTGFLEAQADVDVHVWGYKKSRELARRMPSYRGELSLMHPKFPEASAAACVRLEGPLPSSTRDIVYTQDDDQAIEEYVRQHVGVGVHPLGTARMAPREAGGCVDARLNVYGTEHLKVSDLSIIPGNVGGNTYSTALLVGEKAAILIAEDLGLILP</sequence>
<accession>A0A8H3CDM5</accession>